<dbReference type="EMBL" id="JACIIV010000011">
    <property type="protein sequence ID" value="MBB6227546.1"/>
    <property type="molecule type" value="Genomic_DNA"/>
</dbReference>
<dbReference type="Pfam" id="PF13640">
    <property type="entry name" value="2OG-FeII_Oxy_3"/>
    <property type="match status" value="1"/>
</dbReference>
<keyword evidence="6" id="KW-0408">Iron</keyword>
<evidence type="ECO:0000256" key="1">
    <source>
        <dbReference type="ARBA" id="ARBA00001961"/>
    </source>
</evidence>
<dbReference type="Proteomes" id="UP000538147">
    <property type="component" value="Unassembled WGS sequence"/>
</dbReference>
<protein>
    <submittedName>
        <fullName evidence="8">Prolyl 4-hydroxylase</fullName>
        <ecNumber evidence="8">1.14.11.2</ecNumber>
    </submittedName>
</protein>
<dbReference type="EC" id="1.14.11.2" evidence="8"/>
<evidence type="ECO:0000256" key="4">
    <source>
        <dbReference type="ARBA" id="ARBA00022964"/>
    </source>
</evidence>
<keyword evidence="4" id="KW-0223">Dioxygenase</keyword>
<dbReference type="AlphaFoldDB" id="A0A841L5L1"/>
<evidence type="ECO:0000313" key="9">
    <source>
        <dbReference type="Proteomes" id="UP000538147"/>
    </source>
</evidence>
<dbReference type="PANTHER" id="PTHR10869">
    <property type="entry name" value="PROLYL 4-HYDROXYLASE ALPHA SUBUNIT"/>
    <property type="match status" value="1"/>
</dbReference>
<dbReference type="PROSITE" id="PS51471">
    <property type="entry name" value="FE2OG_OXY"/>
    <property type="match status" value="1"/>
</dbReference>
<dbReference type="GO" id="GO:0031418">
    <property type="term" value="F:L-ascorbic acid binding"/>
    <property type="evidence" value="ECO:0007669"/>
    <property type="project" value="UniProtKB-KW"/>
</dbReference>
<evidence type="ECO:0000256" key="2">
    <source>
        <dbReference type="ARBA" id="ARBA00022723"/>
    </source>
</evidence>
<dbReference type="Gene3D" id="2.60.120.620">
    <property type="entry name" value="q2cbj1_9rhob like domain"/>
    <property type="match status" value="1"/>
</dbReference>
<evidence type="ECO:0000259" key="7">
    <source>
        <dbReference type="PROSITE" id="PS51471"/>
    </source>
</evidence>
<gene>
    <name evidence="8" type="ORF">FHS79_001715</name>
</gene>
<keyword evidence="9" id="KW-1185">Reference proteome</keyword>
<dbReference type="InterPro" id="IPR045054">
    <property type="entry name" value="P4HA-like"/>
</dbReference>
<keyword evidence="3" id="KW-0847">Vitamin C</keyword>
<dbReference type="SMART" id="SM00702">
    <property type="entry name" value="P4Hc"/>
    <property type="match status" value="1"/>
</dbReference>
<keyword evidence="2" id="KW-0479">Metal-binding</keyword>
<dbReference type="InterPro" id="IPR044862">
    <property type="entry name" value="Pro_4_hyd_alph_FE2OG_OXY"/>
</dbReference>
<evidence type="ECO:0000256" key="6">
    <source>
        <dbReference type="ARBA" id="ARBA00023004"/>
    </source>
</evidence>
<comment type="cofactor">
    <cofactor evidence="1">
        <name>L-ascorbate</name>
        <dbReference type="ChEBI" id="CHEBI:38290"/>
    </cofactor>
</comment>
<sequence length="200" mass="22684">MSFEDAQRLPVRHVEIWQKRDFLSVEECAALIAQVDAKRRPSTIVDPNGDPDFRTSETGDLDVTDPLAAAVTRRIADFLGLEQTHCEPLQGQRYAEGQEFKAHTDTFTPDGLGYIEHCTVSGQRTWTGMIYLNMPEAGGATRFKKLDKTFQPEQGKLLAWNNLLPNGLPNPLTLHQGMPVRRGVKYIITAWFRERVWGWS</sequence>
<dbReference type="PANTHER" id="PTHR10869:SF246">
    <property type="entry name" value="TRANSMEMBRANE PROLYL 4-HYDROXYLASE"/>
    <property type="match status" value="1"/>
</dbReference>
<evidence type="ECO:0000313" key="8">
    <source>
        <dbReference type="EMBL" id="MBB6227546.1"/>
    </source>
</evidence>
<name>A0A841L5L1_9SPHN</name>
<evidence type="ECO:0000256" key="5">
    <source>
        <dbReference type="ARBA" id="ARBA00023002"/>
    </source>
</evidence>
<dbReference type="RefSeq" id="WP_184198319.1">
    <property type="nucleotide sequence ID" value="NZ_BMOX01000055.1"/>
</dbReference>
<proteinExistence type="predicted"/>
<accession>A0A841L5L1</accession>
<dbReference type="InterPro" id="IPR006620">
    <property type="entry name" value="Pro_4_hyd_alph"/>
</dbReference>
<keyword evidence="5 8" id="KW-0560">Oxidoreductase</keyword>
<organism evidence="8 9">
    <name type="scientific">Polymorphobacter multimanifer</name>
    <dbReference type="NCBI Taxonomy" id="1070431"/>
    <lineage>
        <taxon>Bacteria</taxon>
        <taxon>Pseudomonadati</taxon>
        <taxon>Pseudomonadota</taxon>
        <taxon>Alphaproteobacteria</taxon>
        <taxon>Sphingomonadales</taxon>
        <taxon>Sphingosinicellaceae</taxon>
        <taxon>Polymorphobacter</taxon>
    </lineage>
</organism>
<dbReference type="GO" id="GO:0004656">
    <property type="term" value="F:procollagen-proline 4-dioxygenase activity"/>
    <property type="evidence" value="ECO:0007669"/>
    <property type="project" value="UniProtKB-EC"/>
</dbReference>
<evidence type="ECO:0000256" key="3">
    <source>
        <dbReference type="ARBA" id="ARBA00022896"/>
    </source>
</evidence>
<feature type="domain" description="Fe2OG dioxygenase" evidence="7">
    <location>
        <begin position="84"/>
        <end position="194"/>
    </location>
</feature>
<dbReference type="InterPro" id="IPR005123">
    <property type="entry name" value="Oxoglu/Fe-dep_dioxygenase_dom"/>
</dbReference>
<comment type="caution">
    <text evidence="8">The sequence shown here is derived from an EMBL/GenBank/DDBJ whole genome shotgun (WGS) entry which is preliminary data.</text>
</comment>
<reference evidence="8 9" key="1">
    <citation type="submission" date="2020-08" db="EMBL/GenBank/DDBJ databases">
        <title>Genomic Encyclopedia of Type Strains, Phase IV (KMG-IV): sequencing the most valuable type-strain genomes for metagenomic binning, comparative biology and taxonomic classification.</title>
        <authorList>
            <person name="Goeker M."/>
        </authorList>
    </citation>
    <scope>NUCLEOTIDE SEQUENCE [LARGE SCALE GENOMIC DNA]</scope>
    <source>
        <strain evidence="8 9">DSM 102189</strain>
    </source>
</reference>
<dbReference type="GO" id="GO:0005506">
    <property type="term" value="F:iron ion binding"/>
    <property type="evidence" value="ECO:0007669"/>
    <property type="project" value="InterPro"/>
</dbReference>